<accession>X0UZN8</accession>
<name>X0UZN8_9ZZZZ</name>
<dbReference type="EMBL" id="BARS01024161">
    <property type="protein sequence ID" value="GAG04637.1"/>
    <property type="molecule type" value="Genomic_DNA"/>
</dbReference>
<comment type="caution">
    <text evidence="1">The sequence shown here is derived from an EMBL/GenBank/DDBJ whole genome shotgun (WGS) entry which is preliminary data.</text>
</comment>
<protein>
    <submittedName>
        <fullName evidence="1">Uncharacterized protein</fullName>
    </submittedName>
</protein>
<gene>
    <name evidence="1" type="ORF">S01H1_38381</name>
</gene>
<organism evidence="1">
    <name type="scientific">marine sediment metagenome</name>
    <dbReference type="NCBI Taxonomy" id="412755"/>
    <lineage>
        <taxon>unclassified sequences</taxon>
        <taxon>metagenomes</taxon>
        <taxon>ecological metagenomes</taxon>
    </lineage>
</organism>
<sequence>MAEAYLELKANDICDLIEAYTGDATVGAALKHLKAGVQRFLTGLDPRDNEAHLWSFLQPISTVTIWATSTTTLDGPNTTKDNGTSTVTVDDATFYDSMIGYDLTIGTTAYPITAVASTTVCTVTG</sequence>
<feature type="non-terminal residue" evidence="1">
    <location>
        <position position="125"/>
    </location>
</feature>
<dbReference type="AlphaFoldDB" id="X0UZN8"/>
<reference evidence="1" key="1">
    <citation type="journal article" date="2014" name="Front. Microbiol.">
        <title>High frequency of phylogenetically diverse reductive dehalogenase-homologous genes in deep subseafloor sedimentary metagenomes.</title>
        <authorList>
            <person name="Kawai M."/>
            <person name="Futagami T."/>
            <person name="Toyoda A."/>
            <person name="Takaki Y."/>
            <person name="Nishi S."/>
            <person name="Hori S."/>
            <person name="Arai W."/>
            <person name="Tsubouchi T."/>
            <person name="Morono Y."/>
            <person name="Uchiyama I."/>
            <person name="Ito T."/>
            <person name="Fujiyama A."/>
            <person name="Inagaki F."/>
            <person name="Takami H."/>
        </authorList>
    </citation>
    <scope>NUCLEOTIDE SEQUENCE</scope>
    <source>
        <strain evidence="1">Expedition CK06-06</strain>
    </source>
</reference>
<evidence type="ECO:0000313" key="1">
    <source>
        <dbReference type="EMBL" id="GAG04637.1"/>
    </source>
</evidence>
<proteinExistence type="predicted"/>